<reference evidence="2 3" key="1">
    <citation type="submission" date="2016-03" db="EMBL/GenBank/DDBJ databases">
        <authorList>
            <consortium name="Pathogen Informatics"/>
        </authorList>
    </citation>
    <scope>NUCLEOTIDE SEQUENCE [LARGE SCALE GENOMIC DNA]</scope>
    <source>
        <strain evidence="2 3">NCTC13364</strain>
    </source>
</reference>
<evidence type="ECO:0000256" key="1">
    <source>
        <dbReference type="SAM" id="MobiDB-lite"/>
    </source>
</evidence>
<accession>A0A157NRC1</accession>
<dbReference type="Proteomes" id="UP000077037">
    <property type="component" value="Unassembled WGS sequence"/>
</dbReference>
<gene>
    <name evidence="2" type="ORF">SAMEA1982600_01890</name>
</gene>
<name>A0A157NRC1_9BORD</name>
<dbReference type="EMBL" id="FKBS01000014">
    <property type="protein sequence ID" value="SAI23833.1"/>
    <property type="molecule type" value="Genomic_DNA"/>
</dbReference>
<dbReference type="OrthoDB" id="6608615at2"/>
<dbReference type="RefSeq" id="WP_066410846.1">
    <property type="nucleotide sequence ID" value="NZ_FKBS01000014.1"/>
</dbReference>
<evidence type="ECO:0008006" key="4">
    <source>
        <dbReference type="Google" id="ProtNLM"/>
    </source>
</evidence>
<evidence type="ECO:0000313" key="2">
    <source>
        <dbReference type="EMBL" id="SAI23833.1"/>
    </source>
</evidence>
<sequence length="115" mass="12347">MSGKLNRHLRNVLITVATGLTLTACGTTQMNMIEVQTATAKTLGLASSDEITISNVQYGEKNSLGGQKVSYDATTARGRNFSCTAFMIPGLTPFDKPTFNDGECHPSTTTSKKRK</sequence>
<proteinExistence type="predicted"/>
<dbReference type="PROSITE" id="PS51257">
    <property type="entry name" value="PROKAR_LIPOPROTEIN"/>
    <property type="match status" value="1"/>
</dbReference>
<feature type="region of interest" description="Disordered" evidence="1">
    <location>
        <begin position="94"/>
        <end position="115"/>
    </location>
</feature>
<dbReference type="AlphaFoldDB" id="A0A157NRC1"/>
<organism evidence="2 3">
    <name type="scientific">Bordetella ansorpii</name>
    <dbReference type="NCBI Taxonomy" id="288768"/>
    <lineage>
        <taxon>Bacteria</taxon>
        <taxon>Pseudomonadati</taxon>
        <taxon>Pseudomonadota</taxon>
        <taxon>Betaproteobacteria</taxon>
        <taxon>Burkholderiales</taxon>
        <taxon>Alcaligenaceae</taxon>
        <taxon>Bordetella</taxon>
    </lineage>
</organism>
<protein>
    <recommendedName>
        <fullName evidence="4">Lipoprotein</fullName>
    </recommendedName>
</protein>
<evidence type="ECO:0000313" key="3">
    <source>
        <dbReference type="Proteomes" id="UP000077037"/>
    </source>
</evidence>
<feature type="compositionally biased region" description="Polar residues" evidence="1">
    <location>
        <begin position="106"/>
        <end position="115"/>
    </location>
</feature>